<feature type="transmembrane region" description="Helical" evidence="8">
    <location>
        <begin position="261"/>
        <end position="282"/>
    </location>
</feature>
<dbReference type="RefSeq" id="XP_033582262.1">
    <property type="nucleotide sequence ID" value="XM_033719111.1"/>
</dbReference>
<evidence type="ECO:0000256" key="6">
    <source>
        <dbReference type="PIRSR" id="PIRSR604254-1"/>
    </source>
</evidence>
<organism evidence="9">
    <name type="scientific">Mytilinidion resinicola</name>
    <dbReference type="NCBI Taxonomy" id="574789"/>
    <lineage>
        <taxon>Eukaryota</taxon>
        <taxon>Fungi</taxon>
        <taxon>Dikarya</taxon>
        <taxon>Ascomycota</taxon>
        <taxon>Pezizomycotina</taxon>
        <taxon>Dothideomycetes</taxon>
        <taxon>Pleosporomycetidae</taxon>
        <taxon>Mytilinidiales</taxon>
        <taxon>Mytilinidiaceae</taxon>
        <taxon>Mytilinidion</taxon>
    </lineage>
</organism>
<dbReference type="InterPro" id="IPR004254">
    <property type="entry name" value="AdipoR/HlyIII-related"/>
</dbReference>
<gene>
    <name evidence="9 11" type="ORF">BDZ99DRAFT_459209</name>
</gene>
<keyword evidence="3 8" id="KW-0812">Transmembrane</keyword>
<feature type="binding site" evidence="6">
    <location>
        <position position="154"/>
    </location>
    <ligand>
        <name>Zn(2+)</name>
        <dbReference type="ChEBI" id="CHEBI:29105"/>
    </ligand>
</feature>
<feature type="transmembrane region" description="Helical" evidence="8">
    <location>
        <begin position="200"/>
        <end position="217"/>
    </location>
</feature>
<feature type="transmembrane region" description="Helical" evidence="8">
    <location>
        <begin position="302"/>
        <end position="322"/>
    </location>
</feature>
<feature type="compositionally biased region" description="Low complexity" evidence="7">
    <location>
        <begin position="27"/>
        <end position="41"/>
    </location>
</feature>
<protein>
    <submittedName>
        <fullName evidence="9 11">HlyIII-domain-containing protein</fullName>
    </submittedName>
</protein>
<evidence type="ECO:0000256" key="7">
    <source>
        <dbReference type="SAM" id="MobiDB-lite"/>
    </source>
</evidence>
<sequence>MVPRATTPALESQTPENAKMVKDAILSPASTSSDSSVGSSSPIFRKPDETSYWPTFATKDEIPGWLKDNDYIVGGHPMPTYSYKRSFRLWRCLHMEMMNIWTHLVGSAAFVTTGITLYNYATSKSLSLSAGDKFAFGISITAGATCFGLSTTFHTLRSHSYNVHHFWGRLAIFGICLLALGGGASATYYTFFCSPTAQRIYWMLNACAAFGAAVVLFDTGGGGGRMRALRGGVFVSLALTAVLPIFHGIGKLGWDQACRQIGAQWYLSEGLILCLGVSLFVGRLPERLSPGTFDVWGHSHQLHHICAVIGTALHVVALVTSFKYRQSHLEC</sequence>
<reference evidence="11" key="2">
    <citation type="submission" date="2020-04" db="EMBL/GenBank/DDBJ databases">
        <authorList>
            <consortium name="NCBI Genome Project"/>
        </authorList>
    </citation>
    <scope>NUCLEOTIDE SEQUENCE</scope>
    <source>
        <strain evidence="11">CBS 304.34</strain>
    </source>
</reference>
<feature type="binding site" evidence="6">
    <location>
        <position position="300"/>
    </location>
    <ligand>
        <name>Zn(2+)</name>
        <dbReference type="ChEBI" id="CHEBI:29105"/>
    </ligand>
</feature>
<keyword evidence="4 8" id="KW-1133">Transmembrane helix</keyword>
<dbReference type="PANTHER" id="PTHR20855:SF52">
    <property type="entry name" value="ADIPONECTIN RECEPTOR PROTEIN"/>
    <property type="match status" value="1"/>
</dbReference>
<dbReference type="PANTHER" id="PTHR20855">
    <property type="entry name" value="ADIPOR/PROGESTIN RECEPTOR-RELATED"/>
    <property type="match status" value="1"/>
</dbReference>
<accession>A0A6A6Z3A2</accession>
<dbReference type="GeneID" id="54460004"/>
<dbReference type="GO" id="GO:0038023">
    <property type="term" value="F:signaling receptor activity"/>
    <property type="evidence" value="ECO:0007669"/>
    <property type="project" value="TreeGrafter"/>
</dbReference>
<feature type="binding site" evidence="6">
    <location>
        <position position="304"/>
    </location>
    <ligand>
        <name>Zn(2+)</name>
        <dbReference type="ChEBI" id="CHEBI:29105"/>
    </ligand>
</feature>
<name>A0A6A6Z3A2_9PEZI</name>
<dbReference type="OrthoDB" id="529367at2759"/>
<proteinExistence type="inferred from homology"/>
<dbReference type="Pfam" id="PF03006">
    <property type="entry name" value="HlyIII"/>
    <property type="match status" value="1"/>
</dbReference>
<dbReference type="Proteomes" id="UP000504636">
    <property type="component" value="Unplaced"/>
</dbReference>
<comment type="similarity">
    <text evidence="2">Belongs to the ADIPOR family.</text>
</comment>
<feature type="transmembrane region" description="Helical" evidence="8">
    <location>
        <begin position="229"/>
        <end position="249"/>
    </location>
</feature>
<feature type="transmembrane region" description="Helical" evidence="8">
    <location>
        <begin position="100"/>
        <end position="122"/>
    </location>
</feature>
<dbReference type="AlphaFoldDB" id="A0A6A6Z3A2"/>
<keyword evidence="10" id="KW-1185">Reference proteome</keyword>
<evidence type="ECO:0000256" key="5">
    <source>
        <dbReference type="ARBA" id="ARBA00023136"/>
    </source>
</evidence>
<feature type="transmembrane region" description="Helical" evidence="8">
    <location>
        <begin position="166"/>
        <end position="188"/>
    </location>
</feature>
<dbReference type="GO" id="GO:0006882">
    <property type="term" value="P:intracellular zinc ion homeostasis"/>
    <property type="evidence" value="ECO:0007669"/>
    <property type="project" value="TreeGrafter"/>
</dbReference>
<evidence type="ECO:0000313" key="10">
    <source>
        <dbReference type="Proteomes" id="UP000504636"/>
    </source>
</evidence>
<evidence type="ECO:0000256" key="1">
    <source>
        <dbReference type="ARBA" id="ARBA00004141"/>
    </source>
</evidence>
<dbReference type="GO" id="GO:0046872">
    <property type="term" value="F:metal ion binding"/>
    <property type="evidence" value="ECO:0007669"/>
    <property type="project" value="UniProtKB-KW"/>
</dbReference>
<evidence type="ECO:0000313" key="9">
    <source>
        <dbReference type="EMBL" id="KAF2815298.1"/>
    </source>
</evidence>
<evidence type="ECO:0000256" key="2">
    <source>
        <dbReference type="ARBA" id="ARBA00007018"/>
    </source>
</evidence>
<feature type="region of interest" description="Disordered" evidence="7">
    <location>
        <begin position="1"/>
        <end position="42"/>
    </location>
</feature>
<reference evidence="11" key="3">
    <citation type="submission" date="2025-04" db="UniProtKB">
        <authorList>
            <consortium name="RefSeq"/>
        </authorList>
    </citation>
    <scope>IDENTIFICATION</scope>
    <source>
        <strain evidence="11">CBS 304.34</strain>
    </source>
</reference>
<evidence type="ECO:0000256" key="8">
    <source>
        <dbReference type="SAM" id="Phobius"/>
    </source>
</evidence>
<evidence type="ECO:0000256" key="4">
    <source>
        <dbReference type="ARBA" id="ARBA00022989"/>
    </source>
</evidence>
<keyword evidence="6" id="KW-0479">Metal-binding</keyword>
<keyword evidence="6" id="KW-0862">Zinc</keyword>
<reference evidence="9 11" key="1">
    <citation type="journal article" date="2020" name="Stud. Mycol.">
        <title>101 Dothideomycetes genomes: a test case for predicting lifestyles and emergence of pathogens.</title>
        <authorList>
            <person name="Haridas S."/>
            <person name="Albert R."/>
            <person name="Binder M."/>
            <person name="Bloem J."/>
            <person name="Labutti K."/>
            <person name="Salamov A."/>
            <person name="Andreopoulos B."/>
            <person name="Baker S."/>
            <person name="Barry K."/>
            <person name="Bills G."/>
            <person name="Bluhm B."/>
            <person name="Cannon C."/>
            <person name="Castanera R."/>
            <person name="Culley D."/>
            <person name="Daum C."/>
            <person name="Ezra D."/>
            <person name="Gonzalez J."/>
            <person name="Henrissat B."/>
            <person name="Kuo A."/>
            <person name="Liang C."/>
            <person name="Lipzen A."/>
            <person name="Lutzoni F."/>
            <person name="Magnuson J."/>
            <person name="Mondo S."/>
            <person name="Nolan M."/>
            <person name="Ohm R."/>
            <person name="Pangilinan J."/>
            <person name="Park H.-J."/>
            <person name="Ramirez L."/>
            <person name="Alfaro M."/>
            <person name="Sun H."/>
            <person name="Tritt A."/>
            <person name="Yoshinaga Y."/>
            <person name="Zwiers L.-H."/>
            <person name="Turgeon B."/>
            <person name="Goodwin S."/>
            <person name="Spatafora J."/>
            <person name="Crous P."/>
            <person name="Grigoriev I."/>
        </authorList>
    </citation>
    <scope>NUCLEOTIDE SEQUENCE</scope>
    <source>
        <strain evidence="9 11">CBS 304.34</strain>
    </source>
</reference>
<keyword evidence="5 8" id="KW-0472">Membrane</keyword>
<evidence type="ECO:0000313" key="11">
    <source>
        <dbReference type="RefSeq" id="XP_033582262.1"/>
    </source>
</evidence>
<comment type="subcellular location">
    <subcellularLocation>
        <location evidence="1">Membrane</location>
        <topology evidence="1">Multi-pass membrane protein</topology>
    </subcellularLocation>
</comment>
<dbReference type="EMBL" id="MU003694">
    <property type="protein sequence ID" value="KAF2815298.1"/>
    <property type="molecule type" value="Genomic_DNA"/>
</dbReference>
<evidence type="ECO:0000256" key="3">
    <source>
        <dbReference type="ARBA" id="ARBA00022692"/>
    </source>
</evidence>
<feature type="transmembrane region" description="Helical" evidence="8">
    <location>
        <begin position="134"/>
        <end position="154"/>
    </location>
</feature>
<dbReference type="GO" id="GO:0016020">
    <property type="term" value="C:membrane"/>
    <property type="evidence" value="ECO:0007669"/>
    <property type="project" value="UniProtKB-SubCell"/>
</dbReference>